<evidence type="ECO:0000256" key="4">
    <source>
        <dbReference type="ARBA" id="ARBA00022771"/>
    </source>
</evidence>
<evidence type="ECO:0000256" key="7">
    <source>
        <dbReference type="ARBA" id="ARBA00023125"/>
    </source>
</evidence>
<evidence type="ECO:0000259" key="15">
    <source>
        <dbReference type="PROSITE" id="PS51843"/>
    </source>
</evidence>
<dbReference type="InterPro" id="IPR052496">
    <property type="entry name" value="Orphan_Nuclear_Rcpt"/>
</dbReference>
<dbReference type="PRINTS" id="PR00047">
    <property type="entry name" value="STROIDFINGER"/>
</dbReference>
<evidence type="ECO:0000256" key="13">
    <source>
        <dbReference type="SAM" id="MobiDB-lite"/>
    </source>
</evidence>
<dbReference type="AlphaFoldDB" id="A0A9J2PK62"/>
<dbReference type="SUPFAM" id="SSF57716">
    <property type="entry name" value="Glucocorticoid receptor-like (DNA-binding domain)"/>
    <property type="match status" value="1"/>
</dbReference>
<dbReference type="SMART" id="SM00399">
    <property type="entry name" value="ZnF_C4"/>
    <property type="match status" value="1"/>
</dbReference>
<keyword evidence="10 12" id="KW-0539">Nucleus</keyword>
<keyword evidence="4 12" id="KW-0863">Zinc-finger</keyword>
<keyword evidence="16" id="KW-1185">Reference proteome</keyword>
<comment type="similarity">
    <text evidence="2 12">Belongs to the nuclear hormone receptor family.</text>
</comment>
<dbReference type="PRINTS" id="PR00398">
    <property type="entry name" value="STRDHORMONER"/>
</dbReference>
<evidence type="ECO:0000256" key="8">
    <source>
        <dbReference type="ARBA" id="ARBA00023163"/>
    </source>
</evidence>
<dbReference type="InterPro" id="IPR035500">
    <property type="entry name" value="NHR-like_dom_sf"/>
</dbReference>
<dbReference type="Pfam" id="PF00105">
    <property type="entry name" value="zf-C4"/>
    <property type="match status" value="1"/>
</dbReference>
<keyword evidence="7 12" id="KW-0238">DNA-binding</keyword>
<keyword evidence="8 12" id="KW-0804">Transcription</keyword>
<dbReference type="InterPro" id="IPR000536">
    <property type="entry name" value="Nucl_hrmn_rcpt_lig-bd"/>
</dbReference>
<dbReference type="GO" id="GO:0000978">
    <property type="term" value="F:RNA polymerase II cis-regulatory region sequence-specific DNA binding"/>
    <property type="evidence" value="ECO:0007669"/>
    <property type="project" value="InterPro"/>
</dbReference>
<evidence type="ECO:0000313" key="16">
    <source>
        <dbReference type="Proteomes" id="UP000036681"/>
    </source>
</evidence>
<keyword evidence="3 12" id="KW-0479">Metal-binding</keyword>
<dbReference type="GO" id="GO:0003700">
    <property type="term" value="F:DNA-binding transcription factor activity"/>
    <property type="evidence" value="ECO:0007669"/>
    <property type="project" value="InterPro"/>
</dbReference>
<keyword evidence="9 12" id="KW-0675">Receptor</keyword>
<sequence length="518" mass="56834">MIGDNVLRAMDLGEGMCMVCGDRSAGKHYGVMACYGCKGFFRRTIRSGQTYSCRFMQKCSIDKDQRNACRYCRFQRCLDVGMEPDAIRPDRDVIGKQKNPRRKKLNKEENSLPSPGVESHCSQQEDALLTYLLDTELQAMSSVRSADNASPIGIARVKPDPDLELSSIFQNRSVLDTDRFDMSYEVGRVASVEQLAQATRRYIAAAVDWIEALFSLANVDNIHDKVCVLKSVFAAFSSFSQTARTAQTTTDVDVLCLCNRTVVPRQTPRHLLETNFLSNNMAARLLDELALPIRKLALHEAEIVALTALIVLDADAPGLSPETSQSLSSLRNRVQHALFQMIRERLPSEQPTSAAASRFGNILLLLPPLAKVSSLLGENVQFAKMFGCQTIDPLLIEIFVDSPSEVIPSPTCKEKSDVSTQTFVAQATSPLSPQPTVSLPNVVSAAGSGPHRVTPLIVQTHNTNNSYNVYFPYSEQFSGTGTAYGHSQSAGPYVSQSNFFETGSLSAAADVSSSFRFL</sequence>
<dbReference type="InterPro" id="IPR013088">
    <property type="entry name" value="Znf_NHR/GATA"/>
</dbReference>
<protein>
    <submittedName>
        <fullName evidence="17">Nuclear receptor domain-containing protein</fullName>
    </submittedName>
</protein>
<dbReference type="GO" id="GO:0005634">
    <property type="term" value="C:nucleus"/>
    <property type="evidence" value="ECO:0007669"/>
    <property type="project" value="UniProtKB-SubCell"/>
</dbReference>
<dbReference type="PROSITE" id="PS51030">
    <property type="entry name" value="NUCLEAR_REC_DBD_2"/>
    <property type="match status" value="1"/>
</dbReference>
<comment type="function">
    <text evidence="11">Orphan nuclear receptor.</text>
</comment>
<evidence type="ECO:0000256" key="12">
    <source>
        <dbReference type="RuleBase" id="RU004334"/>
    </source>
</evidence>
<dbReference type="SMART" id="SM00430">
    <property type="entry name" value="HOLI"/>
    <property type="match status" value="1"/>
</dbReference>
<name>A0A9J2PK62_ASCLU</name>
<dbReference type="InterPro" id="IPR049636">
    <property type="entry name" value="HNF4-like_DBD"/>
</dbReference>
<evidence type="ECO:0000256" key="6">
    <source>
        <dbReference type="ARBA" id="ARBA00023015"/>
    </source>
</evidence>
<dbReference type="GO" id="GO:0008270">
    <property type="term" value="F:zinc ion binding"/>
    <property type="evidence" value="ECO:0007669"/>
    <property type="project" value="UniProtKB-KW"/>
</dbReference>
<evidence type="ECO:0000256" key="2">
    <source>
        <dbReference type="ARBA" id="ARBA00005993"/>
    </source>
</evidence>
<dbReference type="FunFam" id="3.30.50.10:FF:000030">
    <property type="entry name" value="Nuclear Hormone Receptor family"/>
    <property type="match status" value="1"/>
</dbReference>
<evidence type="ECO:0000313" key="17">
    <source>
        <dbReference type="WBParaSite" id="ALUE_0000990801-mRNA-1"/>
    </source>
</evidence>
<evidence type="ECO:0000256" key="5">
    <source>
        <dbReference type="ARBA" id="ARBA00022833"/>
    </source>
</evidence>
<keyword evidence="6 12" id="KW-0805">Transcription regulation</keyword>
<keyword evidence="5 12" id="KW-0862">Zinc</keyword>
<dbReference type="Pfam" id="PF00104">
    <property type="entry name" value="Hormone_recep"/>
    <property type="match status" value="1"/>
</dbReference>
<feature type="region of interest" description="Disordered" evidence="13">
    <location>
        <begin position="88"/>
        <end position="119"/>
    </location>
</feature>
<comment type="subcellular location">
    <subcellularLocation>
        <location evidence="1 12">Nucleus</location>
    </subcellularLocation>
</comment>
<evidence type="ECO:0000256" key="1">
    <source>
        <dbReference type="ARBA" id="ARBA00004123"/>
    </source>
</evidence>
<feature type="domain" description="Nuclear receptor" evidence="14">
    <location>
        <begin position="14"/>
        <end position="89"/>
    </location>
</feature>
<dbReference type="PROSITE" id="PS00031">
    <property type="entry name" value="NUCLEAR_REC_DBD_1"/>
    <property type="match status" value="1"/>
</dbReference>
<dbReference type="WBParaSite" id="ALUE_0000990801-mRNA-1">
    <property type="protein sequence ID" value="ALUE_0000990801-mRNA-1"/>
    <property type="gene ID" value="ALUE_0000990801"/>
</dbReference>
<dbReference type="SUPFAM" id="SSF48508">
    <property type="entry name" value="Nuclear receptor ligand-binding domain"/>
    <property type="match status" value="1"/>
</dbReference>
<dbReference type="PANTHER" id="PTHR47519:SF5">
    <property type="entry name" value="NUCLEAR HORMONE RECEPTOR E75"/>
    <property type="match status" value="1"/>
</dbReference>
<dbReference type="Gene3D" id="1.10.565.10">
    <property type="entry name" value="Retinoid X Receptor"/>
    <property type="match status" value="1"/>
</dbReference>
<feature type="domain" description="NR LBD" evidence="15">
    <location>
        <begin position="124"/>
        <end position="402"/>
    </location>
</feature>
<dbReference type="PANTHER" id="PTHR47519">
    <property type="entry name" value="NUCLEAR HORMONE RECEPTOR FAMILY MEMBER NHR-31-RELATED"/>
    <property type="match status" value="1"/>
</dbReference>
<dbReference type="Proteomes" id="UP000036681">
    <property type="component" value="Unplaced"/>
</dbReference>
<evidence type="ECO:0000259" key="14">
    <source>
        <dbReference type="PROSITE" id="PS51030"/>
    </source>
</evidence>
<accession>A0A9J2PK62</accession>
<dbReference type="PROSITE" id="PS51843">
    <property type="entry name" value="NR_LBD"/>
    <property type="match status" value="1"/>
</dbReference>
<dbReference type="Gene3D" id="3.30.50.10">
    <property type="entry name" value="Erythroid Transcription Factor GATA-1, subunit A"/>
    <property type="match status" value="1"/>
</dbReference>
<organism evidence="16 17">
    <name type="scientific">Ascaris lumbricoides</name>
    <name type="common">Giant roundworm</name>
    <dbReference type="NCBI Taxonomy" id="6252"/>
    <lineage>
        <taxon>Eukaryota</taxon>
        <taxon>Metazoa</taxon>
        <taxon>Ecdysozoa</taxon>
        <taxon>Nematoda</taxon>
        <taxon>Chromadorea</taxon>
        <taxon>Rhabditida</taxon>
        <taxon>Spirurina</taxon>
        <taxon>Ascaridomorpha</taxon>
        <taxon>Ascaridoidea</taxon>
        <taxon>Ascarididae</taxon>
        <taxon>Ascaris</taxon>
    </lineage>
</organism>
<dbReference type="InterPro" id="IPR001723">
    <property type="entry name" value="Nuclear_hrmn_rcpt"/>
</dbReference>
<evidence type="ECO:0000256" key="3">
    <source>
        <dbReference type="ARBA" id="ARBA00022723"/>
    </source>
</evidence>
<evidence type="ECO:0000256" key="10">
    <source>
        <dbReference type="ARBA" id="ARBA00023242"/>
    </source>
</evidence>
<dbReference type="InterPro" id="IPR001628">
    <property type="entry name" value="Znf_hrmn_rcpt"/>
</dbReference>
<reference evidence="17" key="1">
    <citation type="submission" date="2023-03" db="UniProtKB">
        <authorList>
            <consortium name="WormBaseParasite"/>
        </authorList>
    </citation>
    <scope>IDENTIFICATION</scope>
</reference>
<proteinExistence type="inferred from homology"/>
<evidence type="ECO:0000256" key="11">
    <source>
        <dbReference type="ARBA" id="ARBA00037512"/>
    </source>
</evidence>
<evidence type="ECO:0000256" key="9">
    <source>
        <dbReference type="ARBA" id="ARBA00023170"/>
    </source>
</evidence>
<dbReference type="CDD" id="cd06960">
    <property type="entry name" value="NR_DBD_HNF4A"/>
    <property type="match status" value="1"/>
</dbReference>